<accession>A0AAD8LGQ0</accession>
<dbReference type="EMBL" id="JAUHHV010000001">
    <property type="protein sequence ID" value="KAK1438641.1"/>
    <property type="molecule type" value="Genomic_DNA"/>
</dbReference>
<organism evidence="2 3">
    <name type="scientific">Tagetes erecta</name>
    <name type="common">African marigold</name>
    <dbReference type="NCBI Taxonomy" id="13708"/>
    <lineage>
        <taxon>Eukaryota</taxon>
        <taxon>Viridiplantae</taxon>
        <taxon>Streptophyta</taxon>
        <taxon>Embryophyta</taxon>
        <taxon>Tracheophyta</taxon>
        <taxon>Spermatophyta</taxon>
        <taxon>Magnoliopsida</taxon>
        <taxon>eudicotyledons</taxon>
        <taxon>Gunneridae</taxon>
        <taxon>Pentapetalae</taxon>
        <taxon>asterids</taxon>
        <taxon>campanulids</taxon>
        <taxon>Asterales</taxon>
        <taxon>Asteraceae</taxon>
        <taxon>Asteroideae</taxon>
        <taxon>Heliantheae alliance</taxon>
        <taxon>Tageteae</taxon>
        <taxon>Tagetes</taxon>
    </lineage>
</organism>
<evidence type="ECO:0000313" key="2">
    <source>
        <dbReference type="EMBL" id="KAK1438641.1"/>
    </source>
</evidence>
<keyword evidence="1" id="KW-1133">Transmembrane helix</keyword>
<dbReference type="Proteomes" id="UP001229421">
    <property type="component" value="Unassembled WGS sequence"/>
</dbReference>
<protein>
    <submittedName>
        <fullName evidence="2">Uncharacterized protein</fullName>
    </submittedName>
</protein>
<proteinExistence type="predicted"/>
<dbReference type="PANTHER" id="PTHR38928:SF9">
    <property type="entry name" value="TRANSMEMBRANE PROTEIN"/>
    <property type="match status" value="1"/>
</dbReference>
<evidence type="ECO:0000256" key="1">
    <source>
        <dbReference type="SAM" id="Phobius"/>
    </source>
</evidence>
<comment type="caution">
    <text evidence="2">The sequence shown here is derived from an EMBL/GenBank/DDBJ whole genome shotgun (WGS) entry which is preliminary data.</text>
</comment>
<dbReference type="AlphaFoldDB" id="A0AAD8LGQ0"/>
<keyword evidence="1" id="KW-0472">Membrane</keyword>
<sequence length="98" mass="11127">MRLGALLAIVTASLLLVPPILPPLPPPPMMLMLFPVGIMAALMFMLISPLEFRPAHHLDNQIRLYMQRHVIWDRILDFIGYAWNCGMWIKSALFACAL</sequence>
<name>A0AAD8LGQ0_TARER</name>
<feature type="transmembrane region" description="Helical" evidence="1">
    <location>
        <begin position="29"/>
        <end position="47"/>
    </location>
</feature>
<keyword evidence="3" id="KW-1185">Reference proteome</keyword>
<dbReference type="PANTHER" id="PTHR38928">
    <property type="entry name" value="ARGOS7"/>
    <property type="match status" value="1"/>
</dbReference>
<evidence type="ECO:0000313" key="3">
    <source>
        <dbReference type="Proteomes" id="UP001229421"/>
    </source>
</evidence>
<reference evidence="2" key="1">
    <citation type="journal article" date="2023" name="bioRxiv">
        <title>Improved chromosome-level genome assembly for marigold (Tagetes erecta).</title>
        <authorList>
            <person name="Jiang F."/>
            <person name="Yuan L."/>
            <person name="Wang S."/>
            <person name="Wang H."/>
            <person name="Xu D."/>
            <person name="Wang A."/>
            <person name="Fan W."/>
        </authorList>
    </citation>
    <scope>NUCLEOTIDE SEQUENCE</scope>
    <source>
        <strain evidence="2">WSJ</strain>
        <tissue evidence="2">Leaf</tissue>
    </source>
</reference>
<gene>
    <name evidence="2" type="ORF">QVD17_04450</name>
</gene>
<keyword evidence="1" id="KW-0812">Transmembrane</keyword>